<evidence type="ECO:0000256" key="5">
    <source>
        <dbReference type="ARBA" id="ARBA00023157"/>
    </source>
</evidence>
<evidence type="ECO:0000256" key="7">
    <source>
        <dbReference type="SAM" id="Phobius"/>
    </source>
</evidence>
<dbReference type="Proteomes" id="UP001108240">
    <property type="component" value="Unplaced"/>
</dbReference>
<evidence type="ECO:0000313" key="8">
    <source>
        <dbReference type="Ensembl" id="ENSCCRP00000042571.2"/>
    </source>
</evidence>
<dbReference type="GO" id="GO:0005125">
    <property type="term" value="F:cytokine activity"/>
    <property type="evidence" value="ECO:0007669"/>
    <property type="project" value="UniProtKB-KW"/>
</dbReference>
<accession>A0A8C1HDL0</accession>
<reference evidence="8" key="2">
    <citation type="submission" date="2025-09" db="UniProtKB">
        <authorList>
            <consortium name="Ensembl"/>
        </authorList>
    </citation>
    <scope>IDENTIFICATION</scope>
</reference>
<dbReference type="PRINTS" id="PR00266">
    <property type="entry name" value="INTERFERONAB"/>
</dbReference>
<dbReference type="SUPFAM" id="SSF47266">
    <property type="entry name" value="4-helical cytokines"/>
    <property type="match status" value="1"/>
</dbReference>
<keyword evidence="9" id="KW-1185">Reference proteome</keyword>
<keyword evidence="3" id="KW-0964">Secreted</keyword>
<evidence type="ECO:0000256" key="4">
    <source>
        <dbReference type="ARBA" id="ARBA00023118"/>
    </source>
</evidence>
<comment type="similarity">
    <text evidence="6">Belongs to the alpha/beta interferon family.</text>
</comment>
<comment type="subcellular location">
    <subcellularLocation>
        <location evidence="1">Secreted</location>
    </subcellularLocation>
</comment>
<keyword evidence="2 6" id="KW-0202">Cytokine</keyword>
<dbReference type="Ensembl" id="ENSCCRT00000046130.2">
    <property type="protein sequence ID" value="ENSCCRP00000042571.2"/>
    <property type="gene ID" value="ENSCCRG00000022684.2"/>
</dbReference>
<dbReference type="InterPro" id="IPR000471">
    <property type="entry name" value="Interferon_alpha/beta/delta"/>
</dbReference>
<dbReference type="OMA" id="MIMAQMG"/>
<dbReference type="Pfam" id="PF00143">
    <property type="entry name" value="Interferon"/>
    <property type="match status" value="1"/>
</dbReference>
<keyword evidence="7" id="KW-1133">Transmembrane helix</keyword>
<dbReference type="PANTHER" id="PTHR11691">
    <property type="entry name" value="TYPE I INTERFERON"/>
    <property type="match status" value="1"/>
</dbReference>
<sequence length="213" mass="24661">MSSSISGDFVTECYVTALLIFDFQQNLFAFLSHTTTMALWKCIALLCPFLFFAQICSMPTKCMQRDLVEETRSLLENMGGLFPRECLKENVKITFPKSALQSNDSNQNTGVAEAVYKIMEHIDYLFANDSHPESWNQKKVEDVQNIVYRLSIMERKQERPVDDFPTRGDALKTYFDKLATLLRNKDYTVCAWEVVRKELLLVLEFTLELKSFC</sequence>
<keyword evidence="7" id="KW-0472">Membrane</keyword>
<organism evidence="8 9">
    <name type="scientific">Cyprinus carpio carpio</name>
    <dbReference type="NCBI Taxonomy" id="630221"/>
    <lineage>
        <taxon>Eukaryota</taxon>
        <taxon>Metazoa</taxon>
        <taxon>Chordata</taxon>
        <taxon>Craniata</taxon>
        <taxon>Vertebrata</taxon>
        <taxon>Euteleostomi</taxon>
        <taxon>Actinopterygii</taxon>
        <taxon>Neopterygii</taxon>
        <taxon>Teleostei</taxon>
        <taxon>Ostariophysi</taxon>
        <taxon>Cypriniformes</taxon>
        <taxon>Cyprinidae</taxon>
        <taxon>Cyprininae</taxon>
        <taxon>Cyprinus</taxon>
    </lineage>
</organism>
<feature type="transmembrane region" description="Helical" evidence="7">
    <location>
        <begin position="38"/>
        <end position="56"/>
    </location>
</feature>
<evidence type="ECO:0000256" key="6">
    <source>
        <dbReference type="RuleBase" id="RU000436"/>
    </source>
</evidence>
<name>A0A8C1HDL0_CYPCA</name>
<dbReference type="Gene3D" id="1.20.1250.10">
    <property type="match status" value="1"/>
</dbReference>
<keyword evidence="4 6" id="KW-0051">Antiviral defense</keyword>
<evidence type="ECO:0000313" key="9">
    <source>
        <dbReference type="Proteomes" id="UP001108240"/>
    </source>
</evidence>
<dbReference type="PANTHER" id="PTHR11691:SF62">
    <property type="entry name" value="INTERFERON PHI 2-RELATED"/>
    <property type="match status" value="1"/>
</dbReference>
<evidence type="ECO:0000256" key="3">
    <source>
        <dbReference type="ARBA" id="ARBA00022525"/>
    </source>
</evidence>
<dbReference type="GO" id="GO:0051607">
    <property type="term" value="P:defense response to virus"/>
    <property type="evidence" value="ECO:0007669"/>
    <property type="project" value="UniProtKB-KW"/>
</dbReference>
<evidence type="ECO:0000256" key="1">
    <source>
        <dbReference type="ARBA" id="ARBA00004613"/>
    </source>
</evidence>
<dbReference type="GeneTree" id="ENSGT01030000235499"/>
<dbReference type="InterPro" id="IPR009079">
    <property type="entry name" value="4_helix_cytokine-like_core"/>
</dbReference>
<dbReference type="GO" id="GO:0005615">
    <property type="term" value="C:extracellular space"/>
    <property type="evidence" value="ECO:0007669"/>
    <property type="project" value="UniProtKB-KW"/>
</dbReference>
<dbReference type="SMART" id="SM00076">
    <property type="entry name" value="IFabd"/>
    <property type="match status" value="1"/>
</dbReference>
<keyword evidence="5" id="KW-1015">Disulfide bond</keyword>
<keyword evidence="7" id="KW-0812">Transmembrane</keyword>
<reference evidence="8" key="1">
    <citation type="submission" date="2025-08" db="UniProtKB">
        <authorList>
            <consortium name="Ensembl"/>
        </authorList>
    </citation>
    <scope>IDENTIFICATION</scope>
</reference>
<proteinExistence type="inferred from homology"/>
<dbReference type="GO" id="GO:0005126">
    <property type="term" value="F:cytokine receptor binding"/>
    <property type="evidence" value="ECO:0007669"/>
    <property type="project" value="InterPro"/>
</dbReference>
<dbReference type="AlphaFoldDB" id="A0A8C1HDL0"/>
<protein>
    <submittedName>
        <fullName evidence="8">Uncharacterized protein</fullName>
    </submittedName>
</protein>
<evidence type="ECO:0000256" key="2">
    <source>
        <dbReference type="ARBA" id="ARBA00022514"/>
    </source>
</evidence>